<feature type="domain" description="Peptidase M14" evidence="16">
    <location>
        <begin position="318"/>
        <end position="617"/>
    </location>
</feature>
<evidence type="ECO:0000259" key="16">
    <source>
        <dbReference type="PROSITE" id="PS52035"/>
    </source>
</evidence>
<evidence type="ECO:0000256" key="9">
    <source>
        <dbReference type="ARBA" id="ARBA00022801"/>
    </source>
</evidence>
<dbReference type="Proteomes" id="UP001151699">
    <property type="component" value="Chromosome B"/>
</dbReference>
<dbReference type="SUPFAM" id="SSF53187">
    <property type="entry name" value="Zn-dependent exopeptidases"/>
    <property type="match status" value="2"/>
</dbReference>
<keyword evidence="12" id="KW-1015">Disulfide bond</keyword>
<dbReference type="InterPro" id="IPR000834">
    <property type="entry name" value="Peptidase_M14"/>
</dbReference>
<feature type="chain" id="PRO_5040106390" evidence="15">
    <location>
        <begin position="19"/>
        <end position="638"/>
    </location>
</feature>
<evidence type="ECO:0000256" key="13">
    <source>
        <dbReference type="ARBA" id="ARBA00057299"/>
    </source>
</evidence>
<dbReference type="AlphaFoldDB" id="A0A9Q0MZG0"/>
<dbReference type="SMART" id="SM00631">
    <property type="entry name" value="Zn_pept"/>
    <property type="match status" value="1"/>
</dbReference>
<dbReference type="FunFam" id="3.40.630.10:FF:000040">
    <property type="entry name" value="zinc carboxypeptidase"/>
    <property type="match status" value="1"/>
</dbReference>
<keyword evidence="10" id="KW-0862">Zinc</keyword>
<evidence type="ECO:0000256" key="3">
    <source>
        <dbReference type="ARBA" id="ARBA00005988"/>
    </source>
</evidence>
<dbReference type="GO" id="GO:0008270">
    <property type="term" value="F:zinc ion binding"/>
    <property type="evidence" value="ECO:0007669"/>
    <property type="project" value="InterPro"/>
</dbReference>
<dbReference type="Gene3D" id="3.40.630.10">
    <property type="entry name" value="Zn peptidases"/>
    <property type="match status" value="2"/>
</dbReference>
<keyword evidence="8 15" id="KW-0732">Signal</keyword>
<dbReference type="Gene3D" id="3.30.70.340">
    <property type="entry name" value="Metallocarboxypeptidase-like"/>
    <property type="match status" value="1"/>
</dbReference>
<reference evidence="17" key="1">
    <citation type="submission" date="2022-07" db="EMBL/GenBank/DDBJ databases">
        <authorList>
            <person name="Trinca V."/>
            <person name="Uliana J.V.C."/>
            <person name="Torres T.T."/>
            <person name="Ward R.J."/>
            <person name="Monesi N."/>
        </authorList>
    </citation>
    <scope>NUCLEOTIDE SEQUENCE</scope>
    <source>
        <strain evidence="17">HSMRA1968</strain>
        <tissue evidence="17">Whole embryos</tissue>
    </source>
</reference>
<dbReference type="InterPro" id="IPR036990">
    <property type="entry name" value="M14A-like_propep"/>
</dbReference>
<feature type="non-terminal residue" evidence="17">
    <location>
        <position position="638"/>
    </location>
</feature>
<dbReference type="GO" id="GO:0004181">
    <property type="term" value="F:metallocarboxypeptidase activity"/>
    <property type="evidence" value="ECO:0007669"/>
    <property type="project" value="InterPro"/>
</dbReference>
<dbReference type="PRINTS" id="PR00765">
    <property type="entry name" value="CRBOXYPTASEA"/>
</dbReference>
<sequence>VFYKLKILIILMVGVTLETKVRNDAHTLYEIHLIRSTVPILKREIDSHIILEHAEGRESSNVTISGKPGGVKTFNMSLIVEILEVSFQRLIDDESKNIEPFNASANGHDSGWKNSNELETIYAWLHHLAKKYNDLVSVIIVEKRFEGRPINGVQLSYRNGNTGVLVESAIHGKELIGQATTSFILHHLLTLMDFQTQYYNSNHDRILSILMVGVASETKFRYDNHILYEVRLNRSTVSRMKREIVRHIVVDHANGRDISNVTVLVEPGGVKTFNTMLAANNISHEILEINFQRLIDDESKNIVRFNASANGTDFGWKNYYELETIYAWLDHIAEKYSDLISVIIVGKSFEGRPIKGVKLSHKKNNTAVFVEAGIHGKEWISPATATFILNQLLTSTDSEIQYFAENFDWIIFPICNPDGYKYTFDNDRLWRKNRQVFDDCFGVDLNRNWNVSWNFKNIYPCSSSFPGTHEFSAPETKGIAAYLLENVESQRIKTYLSFHSASQKLLFPYAVNGSRPPNFDDLLNIGQRAAEALENRFGKRFQVGAVFDVLYGAKGTSLDWAYTELKVPLVYVYELRRSAAKQEELEHFQARFLLPVDEIEAAGWETLDSVVALLDEATTLGYFQSNDSPMSLHHVSPF</sequence>
<evidence type="ECO:0000256" key="5">
    <source>
        <dbReference type="ARBA" id="ARBA00022645"/>
    </source>
</evidence>
<accession>A0A9Q0MZG0</accession>
<dbReference type="OrthoDB" id="3626597at2759"/>
<evidence type="ECO:0000256" key="15">
    <source>
        <dbReference type="SAM" id="SignalP"/>
    </source>
</evidence>
<evidence type="ECO:0000256" key="12">
    <source>
        <dbReference type="ARBA" id="ARBA00023157"/>
    </source>
</evidence>
<protein>
    <submittedName>
        <fullName evidence="17">Zinc carboxypeptidase A 1</fullName>
    </submittedName>
</protein>
<comment type="cofactor">
    <cofactor evidence="1">
        <name>Zn(2+)</name>
        <dbReference type="ChEBI" id="CHEBI:29105"/>
    </cofactor>
</comment>
<evidence type="ECO:0000256" key="14">
    <source>
        <dbReference type="PROSITE-ProRule" id="PRU01379"/>
    </source>
</evidence>
<evidence type="ECO:0000256" key="7">
    <source>
        <dbReference type="ARBA" id="ARBA00022723"/>
    </source>
</evidence>
<keyword evidence="6" id="KW-0645">Protease</keyword>
<proteinExistence type="inferred from homology"/>
<evidence type="ECO:0000256" key="2">
    <source>
        <dbReference type="ARBA" id="ARBA00004613"/>
    </source>
</evidence>
<evidence type="ECO:0000313" key="17">
    <source>
        <dbReference type="EMBL" id="KAJ6640790.1"/>
    </source>
</evidence>
<dbReference type="PROSITE" id="PS52035">
    <property type="entry name" value="PEPTIDASE_M14"/>
    <property type="match status" value="1"/>
</dbReference>
<evidence type="ECO:0000256" key="8">
    <source>
        <dbReference type="ARBA" id="ARBA00022729"/>
    </source>
</evidence>
<comment type="similarity">
    <text evidence="3 14">Belongs to the peptidase M14 family.</text>
</comment>
<evidence type="ECO:0000313" key="18">
    <source>
        <dbReference type="Proteomes" id="UP001151699"/>
    </source>
</evidence>
<evidence type="ECO:0000256" key="6">
    <source>
        <dbReference type="ARBA" id="ARBA00022670"/>
    </source>
</evidence>
<keyword evidence="9" id="KW-0378">Hydrolase</keyword>
<dbReference type="PANTHER" id="PTHR11705:SF60">
    <property type="entry name" value="FI16720P1"/>
    <property type="match status" value="1"/>
</dbReference>
<keyword evidence="7" id="KW-0479">Metal-binding</keyword>
<dbReference type="SUPFAM" id="SSF54897">
    <property type="entry name" value="Protease propeptides/inhibitors"/>
    <property type="match status" value="1"/>
</dbReference>
<dbReference type="CDD" id="cd03860">
    <property type="entry name" value="M14_CP_A-B_like"/>
    <property type="match status" value="1"/>
</dbReference>
<comment type="caution">
    <text evidence="17">The sequence shown here is derived from an EMBL/GenBank/DDBJ whole genome shotgun (WGS) entry which is preliminary data.</text>
</comment>
<name>A0A9Q0MZG0_9DIPT</name>
<evidence type="ECO:0000256" key="10">
    <source>
        <dbReference type="ARBA" id="ARBA00022833"/>
    </source>
</evidence>
<comment type="subcellular location">
    <subcellularLocation>
        <location evidence="2">Secreted</location>
    </subcellularLocation>
</comment>
<feature type="active site" description="Proton donor/acceptor" evidence="14">
    <location>
        <position position="574"/>
    </location>
</feature>
<evidence type="ECO:0000256" key="4">
    <source>
        <dbReference type="ARBA" id="ARBA00022525"/>
    </source>
</evidence>
<dbReference type="EMBL" id="WJQU01000002">
    <property type="protein sequence ID" value="KAJ6640790.1"/>
    <property type="molecule type" value="Genomic_DNA"/>
</dbReference>
<evidence type="ECO:0000256" key="11">
    <source>
        <dbReference type="ARBA" id="ARBA00023049"/>
    </source>
</evidence>
<dbReference type="GO" id="GO:0006508">
    <property type="term" value="P:proteolysis"/>
    <property type="evidence" value="ECO:0007669"/>
    <property type="project" value="UniProtKB-KW"/>
</dbReference>
<organism evidence="17 18">
    <name type="scientific">Pseudolycoriella hygida</name>
    <dbReference type="NCBI Taxonomy" id="35572"/>
    <lineage>
        <taxon>Eukaryota</taxon>
        <taxon>Metazoa</taxon>
        <taxon>Ecdysozoa</taxon>
        <taxon>Arthropoda</taxon>
        <taxon>Hexapoda</taxon>
        <taxon>Insecta</taxon>
        <taxon>Pterygota</taxon>
        <taxon>Neoptera</taxon>
        <taxon>Endopterygota</taxon>
        <taxon>Diptera</taxon>
        <taxon>Nematocera</taxon>
        <taxon>Sciaroidea</taxon>
        <taxon>Sciaridae</taxon>
        <taxon>Pseudolycoriella</taxon>
    </lineage>
</organism>
<keyword evidence="5 17" id="KW-0121">Carboxypeptidase</keyword>
<dbReference type="Pfam" id="PF02244">
    <property type="entry name" value="Propep_M14"/>
    <property type="match status" value="1"/>
</dbReference>
<keyword evidence="4" id="KW-0964">Secreted</keyword>
<dbReference type="InterPro" id="IPR003146">
    <property type="entry name" value="M14A_act_pep"/>
</dbReference>
<keyword evidence="11" id="KW-0482">Metalloprotease</keyword>
<keyword evidence="18" id="KW-1185">Reference proteome</keyword>
<dbReference type="GO" id="GO:0005615">
    <property type="term" value="C:extracellular space"/>
    <property type="evidence" value="ECO:0007669"/>
    <property type="project" value="TreeGrafter"/>
</dbReference>
<dbReference type="Pfam" id="PF00246">
    <property type="entry name" value="Peptidase_M14"/>
    <property type="match status" value="2"/>
</dbReference>
<dbReference type="PANTHER" id="PTHR11705">
    <property type="entry name" value="PROTEASE FAMILY M14 CARBOXYPEPTIDASE A,B"/>
    <property type="match status" value="1"/>
</dbReference>
<evidence type="ECO:0000256" key="1">
    <source>
        <dbReference type="ARBA" id="ARBA00001947"/>
    </source>
</evidence>
<feature type="signal peptide" evidence="15">
    <location>
        <begin position="1"/>
        <end position="18"/>
    </location>
</feature>
<comment type="function">
    <text evidence="13">Involved in the digestion of the blood meal.</text>
</comment>
<gene>
    <name evidence="17" type="ORF">Bhyg_05722</name>
</gene>